<comment type="caution">
    <text evidence="1">The sequence shown here is derived from an EMBL/GenBank/DDBJ whole genome shotgun (WGS) entry which is preliminary data.</text>
</comment>
<dbReference type="Proteomes" id="UP000789525">
    <property type="component" value="Unassembled WGS sequence"/>
</dbReference>
<gene>
    <name evidence="1" type="ORF">ACOLOM_LOCUS2589</name>
</gene>
<dbReference type="EMBL" id="CAJVPT010003443">
    <property type="protein sequence ID" value="CAG8496036.1"/>
    <property type="molecule type" value="Genomic_DNA"/>
</dbReference>
<evidence type="ECO:0000313" key="1">
    <source>
        <dbReference type="EMBL" id="CAG8496036.1"/>
    </source>
</evidence>
<protein>
    <submittedName>
        <fullName evidence="1">6661_t:CDS:1</fullName>
    </submittedName>
</protein>
<reference evidence="1" key="1">
    <citation type="submission" date="2021-06" db="EMBL/GenBank/DDBJ databases">
        <authorList>
            <person name="Kallberg Y."/>
            <person name="Tangrot J."/>
            <person name="Rosling A."/>
        </authorList>
    </citation>
    <scope>NUCLEOTIDE SEQUENCE</scope>
    <source>
        <strain evidence="1">CL356</strain>
    </source>
</reference>
<sequence>MSNTIVVSNIGLDTLESTVRYHFSLSKIKEFELKKDGNDRQIAFITFENKRDVDTALVYDGTFMDTSKINVRPLNRVGDNDDTYSENDEKSQLEAKSNIDILAEILAAGYQLQETIIEKGSGIDAKLGVSERFSQYLTQLTAKLQELDRKYKLTETVVHKASEIDNKYSVKDTVLSKATQVLDTEPGKYAQELYNTTYNQIGVIQCQARKIANAKKSEGNGGIEAH</sequence>
<keyword evidence="2" id="KW-1185">Reference proteome</keyword>
<organism evidence="1 2">
    <name type="scientific">Acaulospora colombiana</name>
    <dbReference type="NCBI Taxonomy" id="27376"/>
    <lineage>
        <taxon>Eukaryota</taxon>
        <taxon>Fungi</taxon>
        <taxon>Fungi incertae sedis</taxon>
        <taxon>Mucoromycota</taxon>
        <taxon>Glomeromycotina</taxon>
        <taxon>Glomeromycetes</taxon>
        <taxon>Diversisporales</taxon>
        <taxon>Acaulosporaceae</taxon>
        <taxon>Acaulospora</taxon>
    </lineage>
</organism>
<evidence type="ECO:0000313" key="2">
    <source>
        <dbReference type="Proteomes" id="UP000789525"/>
    </source>
</evidence>
<proteinExistence type="predicted"/>
<name>A0ACA9KYG0_9GLOM</name>
<accession>A0ACA9KYG0</accession>